<protein>
    <submittedName>
        <fullName evidence="5">Fructosidase</fullName>
    </submittedName>
</protein>
<dbReference type="Proteomes" id="UP000600171">
    <property type="component" value="Unassembled WGS sequence"/>
</dbReference>
<sequence>MKNQDAEGNTYYDVYFLHSADGATNPFGEAGQDWVHTTTSDFVHYSEQNSAIAAQGGHKTEGWKSAWTGSVITSDGSIAGTEPGQKVAFFTGLKKTDESQNTYAAASTDNGKTFTQVLNEGRPVIEADQSENGEDFRDPNVFYFEGKLLMYVAEGSVLGVYQSSDGVNWSKADETAESKVMPQSFYSGRDWNESNQPVECPVVETLRTADGREKQVLFFGAKDDAEGETTGTYYTVGHLDENGLFVQETEVQRLDQGSDYYGSNTTGTDDISESNDSIIGLGWVGNWNYFTQGVHSDQEAQSDYAQRLGSYSSARTLTLNNDLSVSSELVNNFGLENQRSYSATADAPATLSAEKQSAGSDTNGDIYLLYDLPHQVDHQYAKINFSKEGGDYDKRIYIDIWQGSDYVRLNLDPTNGWYNVKSYSAELKNGKEGDKASSYYYDGKLGEGRGYSAQTGMEKTDEFTIEVVTDRSSVEFFLPNGQVYTVSRFNTSGQQDLKVLTEDGSNISAEIEISDTAVTGTNLG</sequence>
<keyword evidence="6" id="KW-1185">Reference proteome</keyword>
<evidence type="ECO:0000313" key="5">
    <source>
        <dbReference type="EMBL" id="GGH63378.1"/>
    </source>
</evidence>
<evidence type="ECO:0000256" key="1">
    <source>
        <dbReference type="ARBA" id="ARBA00009902"/>
    </source>
</evidence>
<evidence type="ECO:0000313" key="6">
    <source>
        <dbReference type="Proteomes" id="UP000600171"/>
    </source>
</evidence>
<feature type="domain" description="Glycosyl hydrolase family 32 N-terminal" evidence="4">
    <location>
        <begin position="10"/>
        <end position="321"/>
    </location>
</feature>
<dbReference type="SMART" id="SM00640">
    <property type="entry name" value="Glyco_32"/>
    <property type="match status" value="1"/>
</dbReference>
<dbReference type="EMBL" id="BMDC01000002">
    <property type="protein sequence ID" value="GGH63378.1"/>
    <property type="molecule type" value="Genomic_DNA"/>
</dbReference>
<comment type="caution">
    <text evidence="5">The sequence shown here is derived from an EMBL/GenBank/DDBJ whole genome shotgun (WGS) entry which is preliminary data.</text>
</comment>
<evidence type="ECO:0000256" key="2">
    <source>
        <dbReference type="ARBA" id="ARBA00022801"/>
    </source>
</evidence>
<gene>
    <name evidence="5" type="primary">fruB</name>
    <name evidence="5" type="ORF">GCM10007359_14600</name>
</gene>
<keyword evidence="3" id="KW-0326">Glycosidase</keyword>
<dbReference type="InterPro" id="IPR013148">
    <property type="entry name" value="Glyco_hydro_32_N"/>
</dbReference>
<dbReference type="AlphaFoldDB" id="A0A917MTL0"/>
<dbReference type="PANTHER" id="PTHR42800:SF1">
    <property type="entry name" value="EXOINULINASE INUD (AFU_ORTHOLOGUE AFUA_5G00480)"/>
    <property type="match status" value="1"/>
</dbReference>
<dbReference type="InterPro" id="IPR001362">
    <property type="entry name" value="Glyco_hydro_32"/>
</dbReference>
<name>A0A917MTL0_9MICC</name>
<dbReference type="SUPFAM" id="SSF75005">
    <property type="entry name" value="Arabinanase/levansucrase/invertase"/>
    <property type="match status" value="1"/>
</dbReference>
<dbReference type="GO" id="GO:0004575">
    <property type="term" value="F:sucrose alpha-glucosidase activity"/>
    <property type="evidence" value="ECO:0007669"/>
    <property type="project" value="TreeGrafter"/>
</dbReference>
<evidence type="ECO:0000256" key="3">
    <source>
        <dbReference type="ARBA" id="ARBA00023295"/>
    </source>
</evidence>
<evidence type="ECO:0000259" key="4">
    <source>
        <dbReference type="Pfam" id="PF00251"/>
    </source>
</evidence>
<comment type="similarity">
    <text evidence="1">Belongs to the glycosyl hydrolase 32 family.</text>
</comment>
<proteinExistence type="inferred from homology"/>
<dbReference type="Pfam" id="PF00251">
    <property type="entry name" value="Glyco_hydro_32N"/>
    <property type="match status" value="1"/>
</dbReference>
<dbReference type="InterPro" id="IPR023296">
    <property type="entry name" value="Glyco_hydro_beta-prop_sf"/>
</dbReference>
<dbReference type="PANTHER" id="PTHR42800">
    <property type="entry name" value="EXOINULINASE INUD (AFU_ORTHOLOGUE AFUA_5G00480)"/>
    <property type="match status" value="1"/>
</dbReference>
<dbReference type="GO" id="GO:0005987">
    <property type="term" value="P:sucrose catabolic process"/>
    <property type="evidence" value="ECO:0007669"/>
    <property type="project" value="TreeGrafter"/>
</dbReference>
<dbReference type="GO" id="GO:0005737">
    <property type="term" value="C:cytoplasm"/>
    <property type="evidence" value="ECO:0007669"/>
    <property type="project" value="TreeGrafter"/>
</dbReference>
<organism evidence="5 6">
    <name type="scientific">Rothia aerolata</name>
    <dbReference type="NCBI Taxonomy" id="1812262"/>
    <lineage>
        <taxon>Bacteria</taxon>
        <taxon>Bacillati</taxon>
        <taxon>Actinomycetota</taxon>
        <taxon>Actinomycetes</taxon>
        <taxon>Micrococcales</taxon>
        <taxon>Micrococcaceae</taxon>
        <taxon>Rothia</taxon>
    </lineage>
</organism>
<reference evidence="5 6" key="1">
    <citation type="journal article" date="2014" name="Int. J. Syst. Evol. Microbiol.">
        <title>Complete genome sequence of Corynebacterium casei LMG S-19264T (=DSM 44701T), isolated from a smear-ripened cheese.</title>
        <authorList>
            <consortium name="US DOE Joint Genome Institute (JGI-PGF)"/>
            <person name="Walter F."/>
            <person name="Albersmeier A."/>
            <person name="Kalinowski J."/>
            <person name="Ruckert C."/>
        </authorList>
    </citation>
    <scope>NUCLEOTIDE SEQUENCE [LARGE SCALE GENOMIC DNA]</scope>
    <source>
        <strain evidence="5 6">CCM 8669</strain>
    </source>
</reference>
<accession>A0A917MTL0</accession>
<keyword evidence="2" id="KW-0378">Hydrolase</keyword>
<dbReference type="Gene3D" id="2.115.10.20">
    <property type="entry name" value="Glycosyl hydrolase domain, family 43"/>
    <property type="match status" value="1"/>
</dbReference>